<dbReference type="PANTHER" id="PTHR36453:SF1">
    <property type="entry name" value="RIGHT HANDED BETA HELIX DOMAIN-CONTAINING PROTEIN"/>
    <property type="match status" value="1"/>
</dbReference>
<dbReference type="Pfam" id="PF13229">
    <property type="entry name" value="Beta_helix"/>
    <property type="match status" value="1"/>
</dbReference>
<dbReference type="InterPro" id="IPR001478">
    <property type="entry name" value="PDZ"/>
</dbReference>
<reference evidence="3 4" key="1">
    <citation type="submission" date="2018-03" db="EMBL/GenBank/DDBJ databases">
        <title>Genomic Encyclopedia of Archaeal and Bacterial Type Strains, Phase II (KMG-II): from individual species to whole genera.</title>
        <authorList>
            <person name="Goeker M."/>
        </authorList>
    </citation>
    <scope>NUCLEOTIDE SEQUENCE [LARGE SCALE GENOMIC DNA]</scope>
    <source>
        <strain evidence="3 4">DSM 100214</strain>
    </source>
</reference>
<feature type="signal peptide" evidence="1">
    <location>
        <begin position="1"/>
        <end position="20"/>
    </location>
</feature>
<dbReference type="SMART" id="SM00228">
    <property type="entry name" value="PDZ"/>
    <property type="match status" value="1"/>
</dbReference>
<dbReference type="EMBL" id="QICL01000015">
    <property type="protein sequence ID" value="PXV63122.1"/>
    <property type="molecule type" value="Genomic_DNA"/>
</dbReference>
<keyword evidence="4" id="KW-1185">Reference proteome</keyword>
<keyword evidence="1" id="KW-0732">Signal</keyword>
<dbReference type="SUPFAM" id="SSF50156">
    <property type="entry name" value="PDZ domain-like"/>
    <property type="match status" value="1"/>
</dbReference>
<protein>
    <submittedName>
        <fullName evidence="3">PDZ domain-containing protein</fullName>
    </submittedName>
</protein>
<dbReference type="SMART" id="SM00710">
    <property type="entry name" value="PbH1"/>
    <property type="match status" value="4"/>
</dbReference>
<dbReference type="RefSeq" id="WP_110311036.1">
    <property type="nucleotide sequence ID" value="NZ_QICL01000015.1"/>
</dbReference>
<dbReference type="SUPFAM" id="SSF51126">
    <property type="entry name" value="Pectin lyase-like"/>
    <property type="match status" value="1"/>
</dbReference>
<evidence type="ECO:0000313" key="3">
    <source>
        <dbReference type="EMBL" id="PXV63122.1"/>
    </source>
</evidence>
<dbReference type="InterPro" id="IPR006626">
    <property type="entry name" value="PbH1"/>
</dbReference>
<evidence type="ECO:0000256" key="1">
    <source>
        <dbReference type="SAM" id="SignalP"/>
    </source>
</evidence>
<dbReference type="Gene3D" id="2.160.20.10">
    <property type="entry name" value="Single-stranded right-handed beta-helix, Pectin lyase-like"/>
    <property type="match status" value="3"/>
</dbReference>
<comment type="caution">
    <text evidence="3">The sequence shown here is derived from an EMBL/GenBank/DDBJ whole genome shotgun (WGS) entry which is preliminary data.</text>
</comment>
<dbReference type="Gene3D" id="2.30.42.10">
    <property type="match status" value="1"/>
</dbReference>
<proteinExistence type="predicted"/>
<dbReference type="PANTHER" id="PTHR36453">
    <property type="entry name" value="SECRETED PROTEIN-RELATED"/>
    <property type="match status" value="1"/>
</dbReference>
<evidence type="ECO:0000313" key="4">
    <source>
        <dbReference type="Proteomes" id="UP000247973"/>
    </source>
</evidence>
<gene>
    <name evidence="3" type="ORF">CLV62_1154</name>
</gene>
<feature type="chain" id="PRO_5016125401" evidence="1">
    <location>
        <begin position="21"/>
        <end position="790"/>
    </location>
</feature>
<feature type="domain" description="PDZ" evidence="2">
    <location>
        <begin position="697"/>
        <end position="780"/>
    </location>
</feature>
<sequence>MKKILLVLVTTLTILFSACQGSKVVLYVSISGDDNNPGTKEQPFATLEKATKEASFFAGKKAITIYLRGGIHYIRKPILLTASTSGTKDCPIVFSSYSNEHAVISTAKPLTDLDWKEYKDGIWQAEIDESLVFDQLYLNGEKQCMARYPNYNKEVRHFNGFSKDAISQERVKRWANPSGGFVHAMHKHEWGGYQYLITGKDKSDSLILEGGFQNNRQMGMHDSYRMVENIFEELDSVNEWYYNKENKTLYFYPPKDLDLKTALIEVPQLESIFMLQGTEESPVKYIEIKNLELRQTLRTFMETKEPLLRSDWTIYRSGAIKLEGTENCLVENCFINSIGGNAIFFSNYNRNDRVENNHITNIGAGGVCFVGSPTAVRSPHFEYNEFMSWDKIDTIKGPANNNYPSLCVVDNNLIYNIGTVEKQVAGVQVSMSKNITISHNSIYDMPRSGINISEGTWGGHIIEWNDVFNTVLETGDHGSFNSWGRDRFWYADRVMMDSLNAKYPQAVLWDAVETTTIRNNRWRCDHGWDIDLDDGSSNYHIYNNLCLNGGIKLREGFHRKVENNIMVNNTFHPHVWFENSKDTFKYNIVTKAYLPIRVKDWGNEIDYNFFPDLASLKAAQENGTDNHSKAGNPMFINPAIGDYRVKDDSPALGVGFKNFDMSKFGVQNNELKKIAKIPDFPDFKISNDLANADETYDWLDAKFKNLTTEGERSATGMDGIKGVLIVKLDENSVLERFGLKENDVILKYNRADVDNWTDMEREIVKSYKGENIRITVFREQKEKIINITLP</sequence>
<dbReference type="OrthoDB" id="9808066at2"/>
<dbReference type="PROSITE" id="PS51257">
    <property type="entry name" value="PROKAR_LIPOPROTEIN"/>
    <property type="match status" value="1"/>
</dbReference>
<evidence type="ECO:0000259" key="2">
    <source>
        <dbReference type="SMART" id="SM00228"/>
    </source>
</evidence>
<name>A0A2V3PUK0_9BACT</name>
<dbReference type="InterPro" id="IPR011050">
    <property type="entry name" value="Pectin_lyase_fold/virulence"/>
</dbReference>
<dbReference type="InterPro" id="IPR012334">
    <property type="entry name" value="Pectin_lyas_fold"/>
</dbReference>
<dbReference type="InterPro" id="IPR039448">
    <property type="entry name" value="Beta_helix"/>
</dbReference>
<dbReference type="Proteomes" id="UP000247973">
    <property type="component" value="Unassembled WGS sequence"/>
</dbReference>
<dbReference type="AlphaFoldDB" id="A0A2V3PUK0"/>
<dbReference type="Pfam" id="PF13180">
    <property type="entry name" value="PDZ_2"/>
    <property type="match status" value="1"/>
</dbReference>
<accession>A0A2V3PUK0</accession>
<dbReference type="InterPro" id="IPR036034">
    <property type="entry name" value="PDZ_sf"/>
</dbReference>
<organism evidence="3 4">
    <name type="scientific">Dysgonomonas alginatilytica</name>
    <dbReference type="NCBI Taxonomy" id="1605892"/>
    <lineage>
        <taxon>Bacteria</taxon>
        <taxon>Pseudomonadati</taxon>
        <taxon>Bacteroidota</taxon>
        <taxon>Bacteroidia</taxon>
        <taxon>Bacteroidales</taxon>
        <taxon>Dysgonomonadaceae</taxon>
        <taxon>Dysgonomonas</taxon>
    </lineage>
</organism>